<comment type="similarity">
    <text evidence="2">Belongs to the MgtC/SapB family.</text>
</comment>
<evidence type="ECO:0000259" key="9">
    <source>
        <dbReference type="Pfam" id="PF21770"/>
    </source>
</evidence>
<keyword evidence="5 7" id="KW-1133">Transmembrane helix</keyword>
<feature type="transmembrane region" description="Helical" evidence="7">
    <location>
        <begin position="21"/>
        <end position="38"/>
    </location>
</feature>
<evidence type="ECO:0000256" key="2">
    <source>
        <dbReference type="ARBA" id="ARBA00009298"/>
    </source>
</evidence>
<evidence type="ECO:0000313" key="10">
    <source>
        <dbReference type="EMBL" id="PPL20454.1"/>
    </source>
</evidence>
<comment type="subcellular location">
    <subcellularLocation>
        <location evidence="1">Cell membrane</location>
        <topology evidence="1">Multi-pass membrane protein</topology>
    </subcellularLocation>
</comment>
<feature type="domain" description="MgtC/SapB/SrpB/YhiD N-terminal" evidence="8">
    <location>
        <begin position="2"/>
        <end position="119"/>
    </location>
</feature>
<dbReference type="EMBL" id="MPZN01000002">
    <property type="protein sequence ID" value="PPL20454.1"/>
    <property type="molecule type" value="Genomic_DNA"/>
</dbReference>
<sequence length="225" mass="23847">MFGAVIGLERQWRSRLAGIRTNALVAAGSALFVVMGAYAFEGTVADPTRVAAQVVSGIGFLGAGVIMREGLNVRGLNTAATLWCAAAIGSLAGSGLYVLAALGALMIVAANTVLRPLGRMVNRRPSAIGPDDGNAGQDVEYLLEAITNDKSEARVRALLVQAVNRPEFSLHSITAQNTKNSLVKVRAELTAGFDTDASALERAVQRISLDPKIVSIRWWSEEQEE</sequence>
<evidence type="ECO:0000256" key="5">
    <source>
        <dbReference type="ARBA" id="ARBA00022989"/>
    </source>
</evidence>
<organism evidence="10 11">
    <name type="scientific">Microterricola pindariensis</name>
    <dbReference type="NCBI Taxonomy" id="478010"/>
    <lineage>
        <taxon>Bacteria</taxon>
        <taxon>Bacillati</taxon>
        <taxon>Actinomycetota</taxon>
        <taxon>Actinomycetes</taxon>
        <taxon>Micrococcales</taxon>
        <taxon>Microbacteriaceae</taxon>
        <taxon>Microterricola</taxon>
    </lineage>
</organism>
<comment type="caution">
    <text evidence="10">The sequence shown here is derived from an EMBL/GenBank/DDBJ whole genome shotgun (WGS) entry which is preliminary data.</text>
</comment>
<gene>
    <name evidence="10" type="ORF">GY24_01090</name>
</gene>
<evidence type="ECO:0000256" key="7">
    <source>
        <dbReference type="SAM" id="Phobius"/>
    </source>
</evidence>
<reference evidence="10 11" key="1">
    <citation type="journal article" date="2008" name="Int. J. Syst. Evol. Microbiol.">
        <title>Leifsonia pindariensis sp. nov., isolated from the Pindari glacier of the Indian Himalayas, and emended description of the genus Leifsonia.</title>
        <authorList>
            <person name="Reddy G.S."/>
            <person name="Prabagaran S.R."/>
            <person name="Shivaji S."/>
        </authorList>
    </citation>
    <scope>NUCLEOTIDE SEQUENCE [LARGE SCALE GENOMIC DNA]</scope>
    <source>
        <strain evidence="10 11">PON 10</strain>
    </source>
</reference>
<dbReference type="Proteomes" id="UP000237755">
    <property type="component" value="Unassembled WGS sequence"/>
</dbReference>
<evidence type="ECO:0008006" key="12">
    <source>
        <dbReference type="Google" id="ProtNLM"/>
    </source>
</evidence>
<evidence type="ECO:0000256" key="6">
    <source>
        <dbReference type="ARBA" id="ARBA00023136"/>
    </source>
</evidence>
<feature type="transmembrane region" description="Helical" evidence="7">
    <location>
        <begin position="97"/>
        <end position="114"/>
    </location>
</feature>
<dbReference type="InterPro" id="IPR048640">
    <property type="entry name" value="MgtC-like_C"/>
</dbReference>
<dbReference type="Pfam" id="PF21770">
    <property type="entry name" value="MgtC_SapB_C"/>
    <property type="match status" value="1"/>
</dbReference>
<dbReference type="InterPro" id="IPR003416">
    <property type="entry name" value="MgtC/SapB/SrpB/YhiD_fam"/>
</dbReference>
<keyword evidence="6 7" id="KW-0472">Membrane</keyword>
<evidence type="ECO:0000256" key="4">
    <source>
        <dbReference type="ARBA" id="ARBA00022692"/>
    </source>
</evidence>
<dbReference type="PRINTS" id="PR01837">
    <property type="entry name" value="MGTCSAPBPROT"/>
</dbReference>
<name>A0ABX5B1T5_9MICO</name>
<evidence type="ECO:0000256" key="3">
    <source>
        <dbReference type="ARBA" id="ARBA00022475"/>
    </source>
</evidence>
<protein>
    <recommendedName>
        <fullName evidence="12">MgtC/SapB family protein</fullName>
    </recommendedName>
</protein>
<accession>A0ABX5B1T5</accession>
<keyword evidence="11" id="KW-1185">Reference proteome</keyword>
<proteinExistence type="inferred from homology"/>
<feature type="transmembrane region" description="Helical" evidence="7">
    <location>
        <begin position="50"/>
        <end position="67"/>
    </location>
</feature>
<feature type="domain" description="MgtC-like C-terminal" evidence="9">
    <location>
        <begin position="141"/>
        <end position="218"/>
    </location>
</feature>
<dbReference type="PANTHER" id="PTHR33778:SF3">
    <property type="entry name" value="PROTEIN MGTC"/>
    <property type="match status" value="1"/>
</dbReference>
<keyword evidence="4 7" id="KW-0812">Transmembrane</keyword>
<evidence type="ECO:0000259" key="8">
    <source>
        <dbReference type="Pfam" id="PF02308"/>
    </source>
</evidence>
<dbReference type="Gene3D" id="3.30.70.260">
    <property type="match status" value="1"/>
</dbReference>
<evidence type="ECO:0000313" key="11">
    <source>
        <dbReference type="Proteomes" id="UP000237755"/>
    </source>
</evidence>
<keyword evidence="3" id="KW-1003">Cell membrane</keyword>
<dbReference type="PANTHER" id="PTHR33778">
    <property type="entry name" value="PROTEIN MGTC"/>
    <property type="match status" value="1"/>
</dbReference>
<dbReference type="InterPro" id="IPR049177">
    <property type="entry name" value="MgtC_SapB_SrpB_YhiD_N"/>
</dbReference>
<evidence type="ECO:0000256" key="1">
    <source>
        <dbReference type="ARBA" id="ARBA00004651"/>
    </source>
</evidence>
<dbReference type="Pfam" id="PF02308">
    <property type="entry name" value="MgtC"/>
    <property type="match status" value="1"/>
</dbReference>